<dbReference type="GO" id="GO:0046872">
    <property type="term" value="F:metal ion binding"/>
    <property type="evidence" value="ECO:0007669"/>
    <property type="project" value="UniProtKB-KW"/>
</dbReference>
<evidence type="ECO:0000256" key="2">
    <source>
        <dbReference type="ARBA" id="ARBA00022723"/>
    </source>
</evidence>
<keyword evidence="2 4" id="KW-0479">Metal-binding</keyword>
<dbReference type="AlphaFoldDB" id="A0A5M8A805"/>
<evidence type="ECO:0000256" key="3">
    <source>
        <dbReference type="ARBA" id="ARBA00023004"/>
    </source>
</evidence>
<keyword evidence="1 4" id="KW-0349">Heme</keyword>
<keyword evidence="5" id="KW-1133">Transmembrane helix</keyword>
<dbReference type="InterPro" id="IPR051459">
    <property type="entry name" value="Cytochrome_c-type_DH"/>
</dbReference>
<accession>A0A5M8A805</accession>
<feature type="domain" description="Cytochrome c" evidence="6">
    <location>
        <begin position="195"/>
        <end position="289"/>
    </location>
</feature>
<keyword evidence="3 4" id="KW-0408">Iron</keyword>
<dbReference type="SUPFAM" id="SSF46626">
    <property type="entry name" value="Cytochrome c"/>
    <property type="match status" value="2"/>
</dbReference>
<dbReference type="InterPro" id="IPR009056">
    <property type="entry name" value="Cyt_c-like_dom"/>
</dbReference>
<reference evidence="7 8" key="1">
    <citation type="submission" date="2019-09" db="EMBL/GenBank/DDBJ databases">
        <title>Isolation of a novel species in the genus Cupriavidus from patients with sepsis using whole genome sequencing.</title>
        <authorList>
            <person name="Kweon O.J."/>
            <person name="Lee M.-K."/>
        </authorList>
    </citation>
    <scope>NUCLEOTIDE SEQUENCE [LARGE SCALE GENOMIC DNA]</scope>
    <source>
        <strain evidence="7 8">MKL-01</strain>
    </source>
</reference>
<dbReference type="PANTHER" id="PTHR35008:SF8">
    <property type="entry name" value="ALCOHOL DEHYDROGENASE CYTOCHROME C SUBUNIT"/>
    <property type="match status" value="1"/>
</dbReference>
<dbReference type="Gene3D" id="1.10.760.10">
    <property type="entry name" value="Cytochrome c-like domain"/>
    <property type="match status" value="2"/>
</dbReference>
<sequence length="297" mass="32262">MKRVIRIAGWTIAGLIVAAGLVLATGILLAERKAQRQVHVPAVPVAYRDDAQALARGKYLYESRGCMECHGADGRGRVMINDPSGMFVRTPNVTAGNPDIARYRERDWVLAIRHGVAPSGRPLMIMPSEDYNQLSDEDLSALVAYMRSLPPLLSGMTEIRLPLMARVLYGFGMIQDAAAKIDHARPPSPPLQPAPTAAYGAYVANACIGCHGADLAGGKIPGAPPDWPPAADLRPGAVMLRYRTPERFIEMMRNGVRPDGTEVSKVMPFESLRKMSDTDLTALYLHLKALPVTQAAR</sequence>
<evidence type="ECO:0000259" key="6">
    <source>
        <dbReference type="PROSITE" id="PS51007"/>
    </source>
</evidence>
<gene>
    <name evidence="7" type="ORF">F1599_18430</name>
</gene>
<comment type="caution">
    <text evidence="7">The sequence shown here is derived from an EMBL/GenBank/DDBJ whole genome shotgun (WGS) entry which is preliminary data.</text>
</comment>
<dbReference type="Pfam" id="PF13442">
    <property type="entry name" value="Cytochrome_CBB3"/>
    <property type="match status" value="1"/>
</dbReference>
<dbReference type="InterPro" id="IPR036909">
    <property type="entry name" value="Cyt_c-like_dom_sf"/>
</dbReference>
<evidence type="ECO:0000313" key="7">
    <source>
        <dbReference type="EMBL" id="KAA6119877.1"/>
    </source>
</evidence>
<evidence type="ECO:0000256" key="1">
    <source>
        <dbReference type="ARBA" id="ARBA00022617"/>
    </source>
</evidence>
<proteinExistence type="predicted"/>
<dbReference type="RefSeq" id="WP_150084079.1">
    <property type="nucleotide sequence ID" value="NZ_VWRN01000048.1"/>
</dbReference>
<dbReference type="EMBL" id="VWRN01000048">
    <property type="protein sequence ID" value="KAA6119877.1"/>
    <property type="molecule type" value="Genomic_DNA"/>
</dbReference>
<evidence type="ECO:0000313" key="8">
    <source>
        <dbReference type="Proteomes" id="UP000324324"/>
    </source>
</evidence>
<keyword evidence="5" id="KW-0472">Membrane</keyword>
<dbReference type="Pfam" id="PF00034">
    <property type="entry name" value="Cytochrom_C"/>
    <property type="match status" value="1"/>
</dbReference>
<protein>
    <submittedName>
        <fullName evidence="7">Cytochrome c</fullName>
    </submittedName>
</protein>
<keyword evidence="5" id="KW-0812">Transmembrane</keyword>
<dbReference type="GO" id="GO:0020037">
    <property type="term" value="F:heme binding"/>
    <property type="evidence" value="ECO:0007669"/>
    <property type="project" value="InterPro"/>
</dbReference>
<evidence type="ECO:0000256" key="4">
    <source>
        <dbReference type="PROSITE-ProRule" id="PRU00433"/>
    </source>
</evidence>
<dbReference type="Proteomes" id="UP000324324">
    <property type="component" value="Unassembled WGS sequence"/>
</dbReference>
<feature type="domain" description="Cytochrome c" evidence="6">
    <location>
        <begin position="52"/>
        <end position="150"/>
    </location>
</feature>
<dbReference type="PROSITE" id="PS51007">
    <property type="entry name" value="CYTC"/>
    <property type="match status" value="2"/>
</dbReference>
<evidence type="ECO:0000256" key="5">
    <source>
        <dbReference type="SAM" id="Phobius"/>
    </source>
</evidence>
<name>A0A5M8A805_9BURK</name>
<dbReference type="PANTHER" id="PTHR35008">
    <property type="entry name" value="BLL4482 PROTEIN-RELATED"/>
    <property type="match status" value="1"/>
</dbReference>
<dbReference type="GO" id="GO:0009055">
    <property type="term" value="F:electron transfer activity"/>
    <property type="evidence" value="ECO:0007669"/>
    <property type="project" value="InterPro"/>
</dbReference>
<keyword evidence="8" id="KW-1185">Reference proteome</keyword>
<organism evidence="7 8">
    <name type="scientific">Cupriavidus cauae</name>
    <dbReference type="NCBI Taxonomy" id="2608999"/>
    <lineage>
        <taxon>Bacteria</taxon>
        <taxon>Pseudomonadati</taxon>
        <taxon>Pseudomonadota</taxon>
        <taxon>Betaproteobacteria</taxon>
        <taxon>Burkholderiales</taxon>
        <taxon>Burkholderiaceae</taxon>
        <taxon>Cupriavidus</taxon>
    </lineage>
</organism>
<feature type="transmembrane region" description="Helical" evidence="5">
    <location>
        <begin position="7"/>
        <end position="30"/>
    </location>
</feature>